<dbReference type="GO" id="GO:0051726">
    <property type="term" value="P:regulation of cell cycle"/>
    <property type="evidence" value="ECO:0007669"/>
    <property type="project" value="TreeGrafter"/>
</dbReference>
<dbReference type="AlphaFoldDB" id="A0A553PFH1"/>
<feature type="region of interest" description="Disordered" evidence="4">
    <location>
        <begin position="1"/>
        <end position="95"/>
    </location>
</feature>
<dbReference type="GO" id="GO:0005654">
    <property type="term" value="C:nucleoplasm"/>
    <property type="evidence" value="ECO:0007669"/>
    <property type="project" value="TreeGrafter"/>
</dbReference>
<comment type="caution">
    <text evidence="6">The sequence shown here is derived from an EMBL/GenBank/DDBJ whole genome shotgun (WGS) entry which is preliminary data.</text>
</comment>
<evidence type="ECO:0000256" key="4">
    <source>
        <dbReference type="SAM" id="MobiDB-lite"/>
    </source>
</evidence>
<keyword evidence="3" id="KW-0539">Nucleus</keyword>
<evidence type="ECO:0000313" key="7">
    <source>
        <dbReference type="Proteomes" id="UP000318571"/>
    </source>
</evidence>
<feature type="region of interest" description="Disordered" evidence="4">
    <location>
        <begin position="108"/>
        <end position="128"/>
    </location>
</feature>
<dbReference type="Pfam" id="PF19438">
    <property type="entry name" value="LIN9_C"/>
    <property type="match status" value="2"/>
</dbReference>
<dbReference type="SMART" id="SM01135">
    <property type="entry name" value="DIRP"/>
    <property type="match status" value="1"/>
</dbReference>
<dbReference type="InterPro" id="IPR010561">
    <property type="entry name" value="LIN-9/ALY1"/>
</dbReference>
<feature type="compositionally biased region" description="Low complexity" evidence="4">
    <location>
        <begin position="141"/>
        <end position="177"/>
    </location>
</feature>
<evidence type="ECO:0000256" key="1">
    <source>
        <dbReference type="ARBA" id="ARBA00004123"/>
    </source>
</evidence>
<protein>
    <recommendedName>
        <fullName evidence="5">DIRP domain-containing protein</fullName>
    </recommendedName>
</protein>
<evidence type="ECO:0000313" key="6">
    <source>
        <dbReference type="EMBL" id="TRY76432.1"/>
    </source>
</evidence>
<organism evidence="6 7">
    <name type="scientific">Tigriopus californicus</name>
    <name type="common">Marine copepod</name>
    <dbReference type="NCBI Taxonomy" id="6832"/>
    <lineage>
        <taxon>Eukaryota</taxon>
        <taxon>Metazoa</taxon>
        <taxon>Ecdysozoa</taxon>
        <taxon>Arthropoda</taxon>
        <taxon>Crustacea</taxon>
        <taxon>Multicrustacea</taxon>
        <taxon>Hexanauplia</taxon>
        <taxon>Copepoda</taxon>
        <taxon>Harpacticoida</taxon>
        <taxon>Harpacticidae</taxon>
        <taxon>Tigriopus</taxon>
    </lineage>
</organism>
<feature type="compositionally biased region" description="Polar residues" evidence="4">
    <location>
        <begin position="33"/>
        <end position="42"/>
    </location>
</feature>
<dbReference type="GO" id="GO:0006357">
    <property type="term" value="P:regulation of transcription by RNA polymerase II"/>
    <property type="evidence" value="ECO:0007669"/>
    <property type="project" value="TreeGrafter"/>
</dbReference>
<feature type="domain" description="DIRP" evidence="5">
    <location>
        <begin position="239"/>
        <end position="344"/>
    </location>
</feature>
<accession>A0A553PFH1</accession>
<sequence length="619" mass="69018">MLFFRLDFSPRASVGPSMRSKAGDADTPPPTSGPNVGATTRRSGQRDNRNPLAFLGLKRVGPEGEADQDPAMASPKEGGIELNRRGIPARKRKKNSLIYGQDDLVSIPIKSPKKRANNGKTASNHSTAVAEKKVAVAVASVKTPVSTPTRQSRSTPPSPVRAIKPSASTSKTTTARRTPSKRQSRSTPASPVKRAIKLESADDFELTSPEKKSAHGLSVALRNLLKLPKAHKWVCYEFFYSNIDRVLFEGENDFMVCLRESFPQLKSRRLTRVEWCKIRRLMGKPRRCSAAFFAEERTELAKKRQKIRLLQQRKQGEIYNFKDLPDQIPLQLTIGARVTARLRKPQDGLFTGSVDGYDTSNNTYRITFDRNGLGAHSIPDHEVLSTEQMETLPLSNFSQRPKPRPIPQPVVSYPSPMKYTPNFSPQLANDPLLSGSTPKGKVMHLDGRLGGYPVKFLDLIVRLSKCLKKKRELVTSLRDLNTHGERLKSFGEYISEDFQRRYAGNEGCQEDAYDMVNKNNTSDDKEFVENPKTLALISSLTALMLQIKHLADGERSAYELQSLQDSLSEIKLNLHPENSKKFDDSVMVHLHHIQSGVAQIGNLHAFMQGPAALAKSEPL</sequence>
<reference evidence="6 7" key="1">
    <citation type="journal article" date="2018" name="Nat. Ecol. Evol.">
        <title>Genomic signatures of mitonuclear coevolution across populations of Tigriopus californicus.</title>
        <authorList>
            <person name="Barreto F.S."/>
            <person name="Watson E.T."/>
            <person name="Lima T.G."/>
            <person name="Willett C.S."/>
            <person name="Edmands S."/>
            <person name="Li W."/>
            <person name="Burton R.S."/>
        </authorList>
    </citation>
    <scope>NUCLEOTIDE SEQUENCE [LARGE SCALE GENOMIC DNA]</scope>
    <source>
        <strain evidence="6 7">San Diego</strain>
    </source>
</reference>
<dbReference type="OMA" id="WVENEIS"/>
<comment type="subcellular location">
    <subcellularLocation>
        <location evidence="1">Nucleus</location>
    </subcellularLocation>
</comment>
<proteinExistence type="inferred from homology"/>
<keyword evidence="7" id="KW-1185">Reference proteome</keyword>
<dbReference type="PANTHER" id="PTHR21689:SF2">
    <property type="entry name" value="PROTEIN LIN-9 HOMOLOG"/>
    <property type="match status" value="1"/>
</dbReference>
<dbReference type="GO" id="GO:0003677">
    <property type="term" value="F:DNA binding"/>
    <property type="evidence" value="ECO:0007669"/>
    <property type="project" value="TreeGrafter"/>
</dbReference>
<name>A0A553PFH1_TIGCA</name>
<comment type="similarity">
    <text evidence="2">Belongs to the lin-9 family.</text>
</comment>
<dbReference type="InterPro" id="IPR045831">
    <property type="entry name" value="LIN9_C"/>
</dbReference>
<dbReference type="Pfam" id="PF06584">
    <property type="entry name" value="DIRP"/>
    <property type="match status" value="1"/>
</dbReference>
<dbReference type="STRING" id="6832.A0A553PFH1"/>
<dbReference type="InterPro" id="IPR033471">
    <property type="entry name" value="DIRP"/>
</dbReference>
<dbReference type="GO" id="GO:0017053">
    <property type="term" value="C:transcription repressor complex"/>
    <property type="evidence" value="ECO:0007669"/>
    <property type="project" value="InterPro"/>
</dbReference>
<dbReference type="GO" id="GO:0006351">
    <property type="term" value="P:DNA-templated transcription"/>
    <property type="evidence" value="ECO:0007669"/>
    <property type="project" value="InterPro"/>
</dbReference>
<dbReference type="PANTHER" id="PTHR21689">
    <property type="entry name" value="LIN-9"/>
    <property type="match status" value="1"/>
</dbReference>
<dbReference type="EMBL" id="VCGU01000004">
    <property type="protein sequence ID" value="TRY76432.1"/>
    <property type="molecule type" value="Genomic_DNA"/>
</dbReference>
<evidence type="ECO:0000256" key="2">
    <source>
        <dbReference type="ARBA" id="ARBA00006732"/>
    </source>
</evidence>
<dbReference type="Proteomes" id="UP000318571">
    <property type="component" value="Chromosome 5"/>
</dbReference>
<gene>
    <name evidence="6" type="ORF">TCAL_00053</name>
</gene>
<evidence type="ECO:0000259" key="5">
    <source>
        <dbReference type="SMART" id="SM01135"/>
    </source>
</evidence>
<evidence type="ECO:0000256" key="3">
    <source>
        <dbReference type="ARBA" id="ARBA00023242"/>
    </source>
</evidence>
<feature type="region of interest" description="Disordered" evidence="4">
    <location>
        <begin position="141"/>
        <end position="194"/>
    </location>
</feature>